<sequence>MSYQESHTSWLTVLAMLPVQQSFKVSCGFGVVGQSVGESALEQVRLPDLVEFSRSNCPQTLLIIPVEAARLTARCGVEVFRHYHHPYGLSAPCTPMGSPCSIFSACAIETHDFMEQPGLRCFLPKYLELPPLTRDTFSRILVHPSRVYFIRFDLPRSKLDTRYTLLAAFDDSVSVLVVKRGKLFKKHKRLPSRSNPPSFPRWHQLLFIYLLLDRRSSSYTPIAVMSHSPQPPASACLTTRSVNAPPPLPPNGPRRSRRRARLRTLLKSHPAVSASSAAIDVQAELFVVQALLDAKQRKGSAAAAAATLSASTTATVESGNGGAYTYAACCCTRLGGFRCLCAAEEEVESELPLLPPVSAAGGENTYDGWTRVGLALALTGEGRRSKSAGMRREAADHQPGTEEDEGSHDDPFTDAEVQAALRAVEEADGMERERARGEGGWGEWGEGAGWGGGGVRVRCRARGIEEVLGGAEWNSGRHHSSKETKSDETRDPGVHMCMHLVSTGDIAMIVALRRS</sequence>
<dbReference type="Proteomes" id="UP001362999">
    <property type="component" value="Unassembled WGS sequence"/>
</dbReference>
<feature type="region of interest" description="Disordered" evidence="1">
    <location>
        <begin position="384"/>
        <end position="411"/>
    </location>
</feature>
<feature type="compositionally biased region" description="Basic and acidic residues" evidence="1">
    <location>
        <begin position="427"/>
        <end position="437"/>
    </location>
</feature>
<dbReference type="AlphaFoldDB" id="A0AAV9ZSV1"/>
<name>A0AAV9ZSV1_9AGAR</name>
<dbReference type="EMBL" id="JAWWNJ010000115">
    <property type="protein sequence ID" value="KAK6991884.1"/>
    <property type="molecule type" value="Genomic_DNA"/>
</dbReference>
<accession>A0AAV9ZSV1</accession>
<keyword evidence="3" id="KW-1185">Reference proteome</keyword>
<gene>
    <name evidence="2" type="ORF">R3P38DRAFT_2803574</name>
</gene>
<evidence type="ECO:0000256" key="1">
    <source>
        <dbReference type="SAM" id="MobiDB-lite"/>
    </source>
</evidence>
<feature type="region of interest" description="Disordered" evidence="1">
    <location>
        <begin position="472"/>
        <end position="492"/>
    </location>
</feature>
<protein>
    <submittedName>
        <fullName evidence="2">Uncharacterized protein</fullName>
    </submittedName>
</protein>
<reference evidence="2 3" key="1">
    <citation type="journal article" date="2024" name="J Genomics">
        <title>Draft genome sequencing and assembly of Favolaschia claudopus CIRM-BRFM 2984 isolated from oak limbs.</title>
        <authorList>
            <person name="Navarro D."/>
            <person name="Drula E."/>
            <person name="Chaduli D."/>
            <person name="Cazenave R."/>
            <person name="Ahrendt S."/>
            <person name="Wang J."/>
            <person name="Lipzen A."/>
            <person name="Daum C."/>
            <person name="Barry K."/>
            <person name="Grigoriev I.V."/>
            <person name="Favel A."/>
            <person name="Rosso M.N."/>
            <person name="Martin F."/>
        </authorList>
    </citation>
    <scope>NUCLEOTIDE SEQUENCE [LARGE SCALE GENOMIC DNA]</scope>
    <source>
        <strain evidence="2 3">CIRM-BRFM 2984</strain>
    </source>
</reference>
<proteinExistence type="predicted"/>
<feature type="region of interest" description="Disordered" evidence="1">
    <location>
        <begin position="427"/>
        <end position="447"/>
    </location>
</feature>
<organism evidence="2 3">
    <name type="scientific">Favolaschia claudopus</name>
    <dbReference type="NCBI Taxonomy" id="2862362"/>
    <lineage>
        <taxon>Eukaryota</taxon>
        <taxon>Fungi</taxon>
        <taxon>Dikarya</taxon>
        <taxon>Basidiomycota</taxon>
        <taxon>Agaricomycotina</taxon>
        <taxon>Agaricomycetes</taxon>
        <taxon>Agaricomycetidae</taxon>
        <taxon>Agaricales</taxon>
        <taxon>Marasmiineae</taxon>
        <taxon>Mycenaceae</taxon>
        <taxon>Favolaschia</taxon>
    </lineage>
</organism>
<comment type="caution">
    <text evidence="2">The sequence shown here is derived from an EMBL/GenBank/DDBJ whole genome shotgun (WGS) entry which is preliminary data.</text>
</comment>
<feature type="compositionally biased region" description="Basic and acidic residues" evidence="1">
    <location>
        <begin position="481"/>
        <end position="492"/>
    </location>
</feature>
<evidence type="ECO:0000313" key="2">
    <source>
        <dbReference type="EMBL" id="KAK6991884.1"/>
    </source>
</evidence>
<evidence type="ECO:0000313" key="3">
    <source>
        <dbReference type="Proteomes" id="UP001362999"/>
    </source>
</evidence>
<feature type="compositionally biased region" description="Basic and acidic residues" evidence="1">
    <location>
        <begin position="390"/>
        <end position="400"/>
    </location>
</feature>
<feature type="compositionally biased region" description="Gly residues" evidence="1">
    <location>
        <begin position="438"/>
        <end position="447"/>
    </location>
</feature>